<organism evidence="2 3">
    <name type="scientific">Aquariibacter lacus</name>
    <dbReference type="NCBI Taxonomy" id="2801332"/>
    <lineage>
        <taxon>Bacteria</taxon>
        <taxon>Pseudomonadati</taxon>
        <taxon>Pseudomonadota</taxon>
        <taxon>Betaproteobacteria</taxon>
        <taxon>Burkholderiales</taxon>
        <taxon>Sphaerotilaceae</taxon>
        <taxon>Aquariibacter</taxon>
    </lineage>
</organism>
<dbReference type="RefSeq" id="WP_201827556.1">
    <property type="nucleotide sequence ID" value="NZ_JAERRA010000002.1"/>
</dbReference>
<feature type="transmembrane region" description="Helical" evidence="1">
    <location>
        <begin position="38"/>
        <end position="57"/>
    </location>
</feature>
<keyword evidence="1" id="KW-0472">Membrane</keyword>
<name>A0A9X1BSA8_9BURK</name>
<dbReference type="Proteomes" id="UP000643207">
    <property type="component" value="Unassembled WGS sequence"/>
</dbReference>
<evidence type="ECO:0000256" key="1">
    <source>
        <dbReference type="SAM" id="Phobius"/>
    </source>
</evidence>
<reference evidence="2 3" key="1">
    <citation type="submission" date="2021-01" db="EMBL/GenBank/DDBJ databases">
        <title>Piscinibacter sp. Jin2 Genome sequencing and assembly.</title>
        <authorList>
            <person name="Kim I."/>
        </authorList>
    </citation>
    <scope>NUCLEOTIDE SEQUENCE [LARGE SCALE GENOMIC DNA]</scope>
    <source>
        <strain evidence="2 3">Jin2</strain>
    </source>
</reference>
<dbReference type="AlphaFoldDB" id="A0A9X1BSA8"/>
<sequence>MRTLRVLALLLLLGGLLGLVDLGFHPLTLWAWVPPGATIGPLPAWASIGAIVIGHGLQMIEPGGA</sequence>
<proteinExistence type="predicted"/>
<dbReference type="EMBL" id="JAERRA010000002">
    <property type="protein sequence ID" value="MBL0720814.1"/>
    <property type="molecule type" value="Genomic_DNA"/>
</dbReference>
<comment type="caution">
    <text evidence="2">The sequence shown here is derived from an EMBL/GenBank/DDBJ whole genome shotgun (WGS) entry which is preliminary data.</text>
</comment>
<evidence type="ECO:0000313" key="2">
    <source>
        <dbReference type="EMBL" id="MBL0720814.1"/>
    </source>
</evidence>
<keyword evidence="1" id="KW-0812">Transmembrane</keyword>
<accession>A0A9X1BSA8</accession>
<protein>
    <submittedName>
        <fullName evidence="2">Uncharacterized protein</fullName>
    </submittedName>
</protein>
<keyword evidence="1" id="KW-1133">Transmembrane helix</keyword>
<evidence type="ECO:0000313" key="3">
    <source>
        <dbReference type="Proteomes" id="UP000643207"/>
    </source>
</evidence>
<keyword evidence="3" id="KW-1185">Reference proteome</keyword>
<gene>
    <name evidence="2" type="ORF">JI742_13050</name>
</gene>